<dbReference type="InterPro" id="IPR000305">
    <property type="entry name" value="GIY-YIG_endonuc"/>
</dbReference>
<organism evidence="3 4">
    <name type="scientific">Rhodoplanes serenus</name>
    <dbReference type="NCBI Taxonomy" id="200615"/>
    <lineage>
        <taxon>Bacteria</taxon>
        <taxon>Pseudomonadati</taxon>
        <taxon>Pseudomonadota</taxon>
        <taxon>Alphaproteobacteria</taxon>
        <taxon>Hyphomicrobiales</taxon>
        <taxon>Nitrobacteraceae</taxon>
        <taxon>Rhodoplanes</taxon>
    </lineage>
</organism>
<protein>
    <submittedName>
        <fullName evidence="3">GIY-YIG nuclease family protein</fullName>
    </submittedName>
</protein>
<dbReference type="InterPro" id="IPR035901">
    <property type="entry name" value="GIY-YIG_endonuc_sf"/>
</dbReference>
<dbReference type="PROSITE" id="PS50164">
    <property type="entry name" value="GIY_YIG"/>
    <property type="match status" value="1"/>
</dbReference>
<dbReference type="SMART" id="SM00465">
    <property type="entry name" value="GIYc"/>
    <property type="match status" value="1"/>
</dbReference>
<dbReference type="CDD" id="cd10448">
    <property type="entry name" value="GIY-YIG_unchar_3"/>
    <property type="match status" value="1"/>
</dbReference>
<dbReference type="EMBL" id="WNKV01000002">
    <property type="protein sequence ID" value="MTW15350.1"/>
    <property type="molecule type" value="Genomic_DNA"/>
</dbReference>
<dbReference type="InterPro" id="IPR050190">
    <property type="entry name" value="UPF0213_domain"/>
</dbReference>
<evidence type="ECO:0000256" key="1">
    <source>
        <dbReference type="ARBA" id="ARBA00007435"/>
    </source>
</evidence>
<feature type="domain" description="GIY-YIG" evidence="2">
    <location>
        <begin position="2"/>
        <end position="78"/>
    </location>
</feature>
<dbReference type="AlphaFoldDB" id="A0A9X5ARQ2"/>
<gene>
    <name evidence="3" type="ORF">GJ689_03915</name>
</gene>
<reference evidence="3 4" key="1">
    <citation type="submission" date="2019-11" db="EMBL/GenBank/DDBJ databases">
        <title>Whole-genome sequence of Rhodoplanes serenus DSM 18633, type strain.</title>
        <authorList>
            <person name="Kyndt J.A."/>
            <person name="Meyer T.E."/>
        </authorList>
    </citation>
    <scope>NUCLEOTIDE SEQUENCE [LARGE SCALE GENOMIC DNA]</scope>
    <source>
        <strain evidence="3 4">DSM 18633</strain>
    </source>
</reference>
<evidence type="ECO:0000313" key="3">
    <source>
        <dbReference type="EMBL" id="MTW15350.1"/>
    </source>
</evidence>
<evidence type="ECO:0000259" key="2">
    <source>
        <dbReference type="PROSITE" id="PS50164"/>
    </source>
</evidence>
<name>A0A9X5ARQ2_9BRAD</name>
<comment type="caution">
    <text evidence="3">The sequence shown here is derived from an EMBL/GenBank/DDBJ whole genome shotgun (WGS) entry which is preliminary data.</text>
</comment>
<dbReference type="SUPFAM" id="SSF82771">
    <property type="entry name" value="GIY-YIG endonuclease"/>
    <property type="match status" value="1"/>
</dbReference>
<accession>A0A9X5ARQ2</accession>
<dbReference type="PANTHER" id="PTHR34477">
    <property type="entry name" value="UPF0213 PROTEIN YHBQ"/>
    <property type="match status" value="1"/>
</dbReference>
<evidence type="ECO:0000313" key="4">
    <source>
        <dbReference type="Proteomes" id="UP000438991"/>
    </source>
</evidence>
<dbReference type="Gene3D" id="3.40.1440.10">
    <property type="entry name" value="GIY-YIG endonuclease"/>
    <property type="match status" value="1"/>
</dbReference>
<sequence>MHSGWVYILTNHPNGTLYVGVTNDLVRRVAEHREGVVPGFTRRYGIKRLVYFEGYDAIRDAIQREHNMKHWPRTWKVRLILATNPEWKDLFETLV</sequence>
<proteinExistence type="inferred from homology"/>
<comment type="similarity">
    <text evidence="1">Belongs to the UPF0213 family.</text>
</comment>
<dbReference type="RefSeq" id="WP_155478716.1">
    <property type="nucleotide sequence ID" value="NZ_WNKV01000002.1"/>
</dbReference>
<dbReference type="PANTHER" id="PTHR34477:SF5">
    <property type="entry name" value="BSL5627 PROTEIN"/>
    <property type="match status" value="1"/>
</dbReference>
<dbReference type="Pfam" id="PF01541">
    <property type="entry name" value="GIY-YIG"/>
    <property type="match status" value="1"/>
</dbReference>
<dbReference type="Proteomes" id="UP000438991">
    <property type="component" value="Unassembled WGS sequence"/>
</dbReference>